<keyword evidence="3" id="KW-1185">Reference proteome</keyword>
<feature type="chain" id="PRO_5047043695" evidence="1">
    <location>
        <begin position="25"/>
        <end position="90"/>
    </location>
</feature>
<evidence type="ECO:0000256" key="1">
    <source>
        <dbReference type="SAM" id="SignalP"/>
    </source>
</evidence>
<protein>
    <submittedName>
        <fullName evidence="2">Uncharacterized protein</fullName>
    </submittedName>
</protein>
<keyword evidence="1" id="KW-0732">Signal</keyword>
<reference evidence="3" key="1">
    <citation type="journal article" date="2019" name="Int. J. Syst. Evol. Microbiol.">
        <title>The Global Catalogue of Microorganisms (GCM) 10K type strain sequencing project: providing services to taxonomists for standard genome sequencing and annotation.</title>
        <authorList>
            <consortium name="The Broad Institute Genomics Platform"/>
            <consortium name="The Broad Institute Genome Sequencing Center for Infectious Disease"/>
            <person name="Wu L."/>
            <person name="Ma J."/>
        </authorList>
    </citation>
    <scope>NUCLEOTIDE SEQUENCE [LARGE SCALE GENOMIC DNA]</scope>
    <source>
        <strain evidence="3">JCM 16601</strain>
    </source>
</reference>
<sequence>MKKMKIFKAMAIASIFSMSYLGFSYTSNTHKVAGVKITVSKLMLGTTSTAYCNEAMFAGEFNAGVCTAAMDRPNAECLNVVSNTHNCVLH</sequence>
<evidence type="ECO:0000313" key="2">
    <source>
        <dbReference type="EMBL" id="GAA3989975.1"/>
    </source>
</evidence>
<comment type="caution">
    <text evidence="2">The sequence shown here is derived from an EMBL/GenBank/DDBJ whole genome shotgun (WGS) entry which is preliminary data.</text>
</comment>
<feature type="signal peptide" evidence="1">
    <location>
        <begin position="1"/>
        <end position="24"/>
    </location>
</feature>
<accession>A0ABP7QZE4</accession>
<dbReference type="Proteomes" id="UP001500742">
    <property type="component" value="Unassembled WGS sequence"/>
</dbReference>
<name>A0ABP7QZE4_9SPHI</name>
<evidence type="ECO:0000313" key="3">
    <source>
        <dbReference type="Proteomes" id="UP001500742"/>
    </source>
</evidence>
<dbReference type="EMBL" id="BAAAZC010000031">
    <property type="protein sequence ID" value="GAA3989975.1"/>
    <property type="molecule type" value="Genomic_DNA"/>
</dbReference>
<gene>
    <name evidence="2" type="ORF">GCM10022210_49280</name>
</gene>
<organism evidence="2 3">
    <name type="scientific">Mucilaginibacter dorajii</name>
    <dbReference type="NCBI Taxonomy" id="692994"/>
    <lineage>
        <taxon>Bacteria</taxon>
        <taxon>Pseudomonadati</taxon>
        <taxon>Bacteroidota</taxon>
        <taxon>Sphingobacteriia</taxon>
        <taxon>Sphingobacteriales</taxon>
        <taxon>Sphingobacteriaceae</taxon>
        <taxon>Mucilaginibacter</taxon>
    </lineage>
</organism>
<proteinExistence type="predicted"/>
<dbReference type="RefSeq" id="WP_259086817.1">
    <property type="nucleotide sequence ID" value="NZ_BAAAZC010000031.1"/>
</dbReference>